<evidence type="ECO:0000313" key="1">
    <source>
        <dbReference type="EMBL" id="WAQ84277.1"/>
    </source>
</evidence>
<sequence>MNDRMSDALLPIATTVFDMTHRPLIRRALVAALLRNLSRLGQAGQSFEASEILPDLHVDDFIFRRVAQKNAATKQSVRPYSMHIPVDIPSLKRGKSDCRFIRGAIELSYCFMEVDSTAAY</sequence>
<dbReference type="GeneID" id="77809539"/>
<dbReference type="EMBL" id="CP110424">
    <property type="protein sequence ID" value="WAQ84277.1"/>
    <property type="molecule type" value="Genomic_DNA"/>
</dbReference>
<organism evidence="1 2">
    <name type="scientific">Puccinia triticina</name>
    <dbReference type="NCBI Taxonomy" id="208348"/>
    <lineage>
        <taxon>Eukaryota</taxon>
        <taxon>Fungi</taxon>
        <taxon>Dikarya</taxon>
        <taxon>Basidiomycota</taxon>
        <taxon>Pucciniomycotina</taxon>
        <taxon>Pucciniomycetes</taxon>
        <taxon>Pucciniales</taxon>
        <taxon>Pucciniaceae</taxon>
        <taxon>Puccinia</taxon>
    </lineage>
</organism>
<dbReference type="Proteomes" id="UP001164743">
    <property type="component" value="Chromosome 4A"/>
</dbReference>
<keyword evidence="2" id="KW-1185">Reference proteome</keyword>
<reference evidence="1" key="1">
    <citation type="submission" date="2022-10" db="EMBL/GenBank/DDBJ databases">
        <title>Puccinia triticina Genome sequencing and assembly.</title>
        <authorList>
            <person name="Li C."/>
        </authorList>
    </citation>
    <scope>NUCLEOTIDE SEQUENCE</scope>
    <source>
        <strain evidence="1">Pt15</strain>
    </source>
</reference>
<dbReference type="RefSeq" id="XP_053019832.1">
    <property type="nucleotide sequence ID" value="XM_053168644.1"/>
</dbReference>
<evidence type="ECO:0000313" key="2">
    <source>
        <dbReference type="Proteomes" id="UP001164743"/>
    </source>
</evidence>
<gene>
    <name evidence="1" type="ORF">PtA15_4A730</name>
</gene>
<proteinExistence type="predicted"/>
<protein>
    <submittedName>
        <fullName evidence="1">Uncharacterized protein</fullName>
    </submittedName>
</protein>
<accession>A0ABY7CIG4</accession>
<name>A0ABY7CIG4_9BASI</name>